<keyword evidence="2" id="KW-1185">Reference proteome</keyword>
<dbReference type="Proteomes" id="UP000549394">
    <property type="component" value="Unassembled WGS sequence"/>
</dbReference>
<reference evidence="1 2" key="1">
    <citation type="submission" date="2020-08" db="EMBL/GenBank/DDBJ databases">
        <authorList>
            <person name="Hejnol A."/>
        </authorList>
    </citation>
    <scope>NUCLEOTIDE SEQUENCE [LARGE SCALE GENOMIC DNA]</scope>
</reference>
<gene>
    <name evidence="1" type="ORF">DGYR_LOCUS5366</name>
</gene>
<organism evidence="1 2">
    <name type="scientific">Dimorphilus gyrociliatus</name>
    <dbReference type="NCBI Taxonomy" id="2664684"/>
    <lineage>
        <taxon>Eukaryota</taxon>
        <taxon>Metazoa</taxon>
        <taxon>Spiralia</taxon>
        <taxon>Lophotrochozoa</taxon>
        <taxon>Annelida</taxon>
        <taxon>Polychaeta</taxon>
        <taxon>Polychaeta incertae sedis</taxon>
        <taxon>Dinophilidae</taxon>
        <taxon>Dimorphilus</taxon>
    </lineage>
</organism>
<protein>
    <submittedName>
        <fullName evidence="1">DgyrCDS5623</fullName>
    </submittedName>
</protein>
<evidence type="ECO:0000313" key="1">
    <source>
        <dbReference type="EMBL" id="CAD5116772.1"/>
    </source>
</evidence>
<evidence type="ECO:0000313" key="2">
    <source>
        <dbReference type="Proteomes" id="UP000549394"/>
    </source>
</evidence>
<dbReference type="EMBL" id="CAJFCJ010000006">
    <property type="protein sequence ID" value="CAD5116772.1"/>
    <property type="molecule type" value="Genomic_DNA"/>
</dbReference>
<sequence length="158" mass="18283">MEIDYENNVLTTICGKGNTVKYYKIYESNDKTLKLTPIHELKTSFDQTPLLEGKVDGSLNSYIIVDASRTRIIEYKSNGPDLNDNFPNESERLALPSYEARNEERIEMRCHVTGHLQAVLRHKRNKIVRYLCKGLDNRLAFSIGSRLYILNVQTNWDV</sequence>
<accession>A0A7I8VN56</accession>
<dbReference type="AlphaFoldDB" id="A0A7I8VN56"/>
<comment type="caution">
    <text evidence="1">The sequence shown here is derived from an EMBL/GenBank/DDBJ whole genome shotgun (WGS) entry which is preliminary data.</text>
</comment>
<proteinExistence type="predicted"/>
<name>A0A7I8VN56_9ANNE</name>